<dbReference type="PANTHER" id="PTHR48022">
    <property type="entry name" value="PLASTIDIC GLUCOSE TRANSPORTER 4"/>
    <property type="match status" value="1"/>
</dbReference>
<evidence type="ECO:0000256" key="7">
    <source>
        <dbReference type="SAM" id="MobiDB-lite"/>
    </source>
</evidence>
<feature type="transmembrane region" description="Helical" evidence="8">
    <location>
        <begin position="567"/>
        <end position="592"/>
    </location>
</feature>
<dbReference type="SUPFAM" id="SSF103473">
    <property type="entry name" value="MFS general substrate transporter"/>
    <property type="match status" value="1"/>
</dbReference>
<keyword evidence="11" id="KW-1185">Reference proteome</keyword>
<feature type="transmembrane region" description="Helical" evidence="8">
    <location>
        <begin position="307"/>
        <end position="324"/>
    </location>
</feature>
<dbReference type="InterPro" id="IPR020846">
    <property type="entry name" value="MFS_dom"/>
</dbReference>
<keyword evidence="3" id="KW-0813">Transport</keyword>
<reference evidence="11" key="1">
    <citation type="journal article" date="2016" name="Proc. Natl. Acad. Sci. U.S.A.">
        <title>Comparative genomics of biotechnologically important yeasts.</title>
        <authorList>
            <person name="Riley R."/>
            <person name="Haridas S."/>
            <person name="Wolfe K.H."/>
            <person name="Lopes M.R."/>
            <person name="Hittinger C.T."/>
            <person name="Goeker M."/>
            <person name="Salamov A.A."/>
            <person name="Wisecaver J.H."/>
            <person name="Long T.M."/>
            <person name="Calvey C.H."/>
            <person name="Aerts A.L."/>
            <person name="Barry K.W."/>
            <person name="Choi C."/>
            <person name="Clum A."/>
            <person name="Coughlan A.Y."/>
            <person name="Deshpande S."/>
            <person name="Douglass A.P."/>
            <person name="Hanson S.J."/>
            <person name="Klenk H.-P."/>
            <person name="LaButti K.M."/>
            <person name="Lapidus A."/>
            <person name="Lindquist E.A."/>
            <person name="Lipzen A.M."/>
            <person name="Meier-Kolthoff J.P."/>
            <person name="Ohm R.A."/>
            <person name="Otillar R.P."/>
            <person name="Pangilinan J.L."/>
            <person name="Peng Y."/>
            <person name="Rokas A."/>
            <person name="Rosa C.A."/>
            <person name="Scheuner C."/>
            <person name="Sibirny A.A."/>
            <person name="Slot J.C."/>
            <person name="Stielow J.B."/>
            <person name="Sun H."/>
            <person name="Kurtzman C.P."/>
            <person name="Blackwell M."/>
            <person name="Grigoriev I.V."/>
            <person name="Jeffries T.W."/>
        </authorList>
    </citation>
    <scope>NUCLEOTIDE SEQUENCE [LARGE SCALE GENOMIC DNA]</scope>
    <source>
        <strain evidence="11">NRRL Y-1626</strain>
    </source>
</reference>
<sequence>MSQHSNTSSNSRDGKALSIVEMCLGEEEQATGYEESLELFQTVLDKLDEYTNNNNNSNHNSINLLSSNQSHTLINSLSRINNSTISSIILEPSVNDEKNKKDNNHVKMDSEYIIKELLKRRKEYRTILNKKQKLLRENKKLSTYKIKNNNNINNNNSSSNNNNLIHESSSKDSTEERLRQFQEFSNAQQKTNITNDNYEMYDNKFANLLNKEKENEFQIDNLHNYNFNQGHMANDTLFRTKSIESWSQDEVLENYDEILENYLLYTTKTNASDQLIKNDSILLDENNSQFFNNSIFSKAPAKQSLKMSLLVGLIVALGGLVYGFDSGLINNLIGMSYFIKHFETGTNNGFTTPQISIIVTSLSIGTFTGALFAPFSMDRVGRKPTIIASVWVFLVIGNIVQITATRISIVIAGRLISGFGVGILSAAIPNYQSEISHKNIRGAIICTFQWAITWGLLLSSVVSQGTHNMQTKASYQIPMGLQFLWAFLLGIGMFYLPESPRYYVMKGQLNKAAESLSFVRGVPITDTGLLEELVEVKANYDYETSLVTNGGILECFRNSPTRYKQRLRIFTAVCLQIFQQMSGINFIFYYGVSFFQKTGIQSTYILSLITYAVNVAFNVPGLFLIDLIGRRQLLIWGAIIMTVSNYLVAIISTVKMPSSLSNKGLESLKLCFICSFIGSFSATFGGCTWVVSAEIFPLGIRSQCISISAAANWLANVVCAAITPFIFNEGANDSRNKKYAHSQIFFLWASLNLVAIFVVWFLVYETSGLTLEEIDELYTNSKNARDSVRVNKSIKCGDSYMTGFLTLAKAYKNKNVDHFNKKNKNGSEKNNELKALDHAESDLGDRPTVYTGEGESCRNLYDDCSPHVMKGDHAFFEMVAAKNKENSENSETQNESTPEKDKLKEDEFVIDDLDLGNGLAITGFPRSIPSTTGLSTSFNPQTYTEDTDTNIIDANDVKMYLDMKEQKPFIPVHPIFIANQGISGPPQLSSDEEEEEEHNNEDEERNSKN</sequence>
<evidence type="ECO:0000256" key="4">
    <source>
        <dbReference type="ARBA" id="ARBA00022692"/>
    </source>
</evidence>
<evidence type="ECO:0000256" key="8">
    <source>
        <dbReference type="SAM" id="Phobius"/>
    </source>
</evidence>
<dbReference type="PRINTS" id="PR00171">
    <property type="entry name" value="SUGRTRNSPORT"/>
</dbReference>
<feature type="transmembrane region" description="Helical" evidence="8">
    <location>
        <begin position="739"/>
        <end position="763"/>
    </location>
</feature>
<evidence type="ECO:0000256" key="3">
    <source>
        <dbReference type="ARBA" id="ARBA00022448"/>
    </source>
</evidence>
<dbReference type="PANTHER" id="PTHR48022:SF16">
    <property type="entry name" value="HIGH GLUCOSE SENSOR RGT2-RELATED"/>
    <property type="match status" value="1"/>
</dbReference>
<keyword evidence="6 8" id="KW-0472">Membrane</keyword>
<gene>
    <name evidence="10" type="ORF">HANVADRAFT_53377</name>
</gene>
<feature type="transmembrane region" description="Helical" evidence="8">
    <location>
        <begin position="604"/>
        <end position="626"/>
    </location>
</feature>
<evidence type="ECO:0000256" key="5">
    <source>
        <dbReference type="ARBA" id="ARBA00022989"/>
    </source>
</evidence>
<dbReference type="AlphaFoldDB" id="A0A1B7TBR5"/>
<organism evidence="10 11">
    <name type="scientific">Hanseniaspora valbyensis NRRL Y-1626</name>
    <dbReference type="NCBI Taxonomy" id="766949"/>
    <lineage>
        <taxon>Eukaryota</taxon>
        <taxon>Fungi</taxon>
        <taxon>Dikarya</taxon>
        <taxon>Ascomycota</taxon>
        <taxon>Saccharomycotina</taxon>
        <taxon>Saccharomycetes</taxon>
        <taxon>Saccharomycodales</taxon>
        <taxon>Saccharomycodaceae</taxon>
        <taxon>Hanseniaspora</taxon>
    </lineage>
</organism>
<feature type="transmembrane region" description="Helical" evidence="8">
    <location>
        <begin position="704"/>
        <end position="727"/>
    </location>
</feature>
<dbReference type="EMBL" id="LXPE01000023">
    <property type="protein sequence ID" value="OBA26125.1"/>
    <property type="molecule type" value="Genomic_DNA"/>
</dbReference>
<feature type="transmembrane region" description="Helical" evidence="8">
    <location>
        <begin position="409"/>
        <end position="428"/>
    </location>
</feature>
<feature type="region of interest" description="Disordered" evidence="7">
    <location>
        <begin position="139"/>
        <end position="177"/>
    </location>
</feature>
<keyword evidence="5 8" id="KW-1133">Transmembrane helix</keyword>
<feature type="transmembrane region" description="Helical" evidence="8">
    <location>
        <begin position="385"/>
        <end position="403"/>
    </location>
</feature>
<dbReference type="Pfam" id="PF00083">
    <property type="entry name" value="Sugar_tr"/>
    <property type="match status" value="1"/>
</dbReference>
<dbReference type="PROSITE" id="PS50850">
    <property type="entry name" value="MFS"/>
    <property type="match status" value="1"/>
</dbReference>
<evidence type="ECO:0000256" key="2">
    <source>
        <dbReference type="ARBA" id="ARBA00010992"/>
    </source>
</evidence>
<dbReference type="CDD" id="cd17356">
    <property type="entry name" value="MFS_HXT"/>
    <property type="match status" value="1"/>
</dbReference>
<proteinExistence type="inferred from homology"/>
<feature type="transmembrane region" description="Helical" evidence="8">
    <location>
        <begin position="475"/>
        <end position="496"/>
    </location>
</feature>
<comment type="similarity">
    <text evidence="2">Belongs to the major facilitator superfamily. Sugar transporter (TC 2.A.1.1) family.</text>
</comment>
<dbReference type="GO" id="GO:0005351">
    <property type="term" value="F:carbohydrate:proton symporter activity"/>
    <property type="evidence" value="ECO:0007669"/>
    <property type="project" value="TreeGrafter"/>
</dbReference>
<dbReference type="Proteomes" id="UP000092321">
    <property type="component" value="Unassembled WGS sequence"/>
</dbReference>
<feature type="transmembrane region" description="Helical" evidence="8">
    <location>
        <begin position="355"/>
        <end position="373"/>
    </location>
</feature>
<keyword evidence="4 8" id="KW-0812">Transmembrane</keyword>
<feature type="transmembrane region" description="Helical" evidence="8">
    <location>
        <begin position="633"/>
        <end position="655"/>
    </location>
</feature>
<protein>
    <recommendedName>
        <fullName evidence="9">Major facilitator superfamily (MFS) profile domain-containing protein</fullName>
    </recommendedName>
</protein>
<feature type="compositionally biased region" description="Acidic residues" evidence="7">
    <location>
        <begin position="990"/>
        <end position="1009"/>
    </location>
</feature>
<feature type="compositionally biased region" description="Basic and acidic residues" evidence="7">
    <location>
        <begin position="168"/>
        <end position="177"/>
    </location>
</feature>
<evidence type="ECO:0000313" key="10">
    <source>
        <dbReference type="EMBL" id="OBA26125.1"/>
    </source>
</evidence>
<feature type="compositionally biased region" description="Polar residues" evidence="7">
    <location>
        <begin position="980"/>
        <end position="989"/>
    </location>
</feature>
<feature type="transmembrane region" description="Helical" evidence="8">
    <location>
        <begin position="667"/>
        <end position="692"/>
    </location>
</feature>
<dbReference type="NCBIfam" id="TIGR00879">
    <property type="entry name" value="SP"/>
    <property type="match status" value="1"/>
</dbReference>
<evidence type="ECO:0000256" key="6">
    <source>
        <dbReference type="ARBA" id="ARBA00023136"/>
    </source>
</evidence>
<evidence type="ECO:0000256" key="1">
    <source>
        <dbReference type="ARBA" id="ARBA00004141"/>
    </source>
</evidence>
<dbReference type="InterPro" id="IPR005828">
    <property type="entry name" value="MFS_sugar_transport-like"/>
</dbReference>
<dbReference type="PROSITE" id="PS00216">
    <property type="entry name" value="SUGAR_TRANSPORT_1"/>
    <property type="match status" value="1"/>
</dbReference>
<feature type="region of interest" description="Disordered" evidence="7">
    <location>
        <begin position="883"/>
        <end position="905"/>
    </location>
</feature>
<dbReference type="GO" id="GO:0016020">
    <property type="term" value="C:membrane"/>
    <property type="evidence" value="ECO:0007669"/>
    <property type="project" value="UniProtKB-SubCell"/>
</dbReference>
<feature type="transmembrane region" description="Helical" evidence="8">
    <location>
        <begin position="440"/>
        <end position="463"/>
    </location>
</feature>
<accession>A0A1B7TBR5</accession>
<dbReference type="InterPro" id="IPR050360">
    <property type="entry name" value="MFS_Sugar_Transporters"/>
</dbReference>
<dbReference type="InterPro" id="IPR003663">
    <property type="entry name" value="Sugar/inositol_transpt"/>
</dbReference>
<feature type="region of interest" description="Disordered" evidence="7">
    <location>
        <begin position="978"/>
        <end position="1009"/>
    </location>
</feature>
<feature type="domain" description="Major facilitator superfamily (MFS) profile" evidence="9">
    <location>
        <begin position="311"/>
        <end position="767"/>
    </location>
</feature>
<dbReference type="OrthoDB" id="6612291at2759"/>
<evidence type="ECO:0000313" key="11">
    <source>
        <dbReference type="Proteomes" id="UP000092321"/>
    </source>
</evidence>
<dbReference type="Gene3D" id="1.20.1250.20">
    <property type="entry name" value="MFS general substrate transporter like domains"/>
    <property type="match status" value="1"/>
</dbReference>
<dbReference type="PROSITE" id="PS00217">
    <property type="entry name" value="SUGAR_TRANSPORT_2"/>
    <property type="match status" value="1"/>
</dbReference>
<comment type="caution">
    <text evidence="10">The sequence shown here is derived from an EMBL/GenBank/DDBJ whole genome shotgun (WGS) entry which is preliminary data.</text>
</comment>
<dbReference type="InterPro" id="IPR005829">
    <property type="entry name" value="Sugar_transporter_CS"/>
</dbReference>
<evidence type="ECO:0000259" key="9">
    <source>
        <dbReference type="PROSITE" id="PS50850"/>
    </source>
</evidence>
<name>A0A1B7TBR5_9ASCO</name>
<feature type="compositionally biased region" description="Low complexity" evidence="7">
    <location>
        <begin position="148"/>
        <end position="163"/>
    </location>
</feature>
<dbReference type="InterPro" id="IPR036259">
    <property type="entry name" value="MFS_trans_sf"/>
</dbReference>
<comment type="subcellular location">
    <subcellularLocation>
        <location evidence="1">Membrane</location>
        <topology evidence="1">Multi-pass membrane protein</topology>
    </subcellularLocation>
</comment>